<reference evidence="3 4" key="1">
    <citation type="submission" date="2024-01" db="EMBL/GenBank/DDBJ databases">
        <authorList>
            <person name="Waweru B."/>
        </authorList>
    </citation>
    <scope>NUCLEOTIDE SEQUENCE [LARGE SCALE GENOMIC DNA]</scope>
</reference>
<name>A0AAV1R249_9ROSI</name>
<gene>
    <name evidence="3" type="ORF">DCAF_LOCUS5090</name>
</gene>
<keyword evidence="2" id="KW-0472">Membrane</keyword>
<dbReference type="Proteomes" id="UP001314170">
    <property type="component" value="Unassembled WGS sequence"/>
</dbReference>
<evidence type="ECO:0000256" key="1">
    <source>
        <dbReference type="SAM" id="MobiDB-lite"/>
    </source>
</evidence>
<proteinExistence type="predicted"/>
<dbReference type="EMBL" id="CAWUPB010000851">
    <property type="protein sequence ID" value="CAK7327379.1"/>
    <property type="molecule type" value="Genomic_DNA"/>
</dbReference>
<feature type="transmembrane region" description="Helical" evidence="2">
    <location>
        <begin position="230"/>
        <end position="252"/>
    </location>
</feature>
<keyword evidence="2" id="KW-0812">Transmembrane</keyword>
<dbReference type="PANTHER" id="PTHR34280:SF15">
    <property type="entry name" value="TRANSCRIPTION FACTOR"/>
    <property type="match status" value="1"/>
</dbReference>
<dbReference type="InterPro" id="IPR038947">
    <property type="entry name" value="At3g27210-like"/>
</dbReference>
<comment type="caution">
    <text evidence="3">The sequence shown here is derived from an EMBL/GenBank/DDBJ whole genome shotgun (WGS) entry which is preliminary data.</text>
</comment>
<sequence length="484" mass="54569">MKLSCSIDSRGNCIHNESPVKRGSITVNGDHSMTELNSKPQSLSPMPYQASLNDLSTREDMFFDSYPWLESDCEDYLSVDGDFTPSCGTTPIHQGSYIETPPCEESLYIIGSARSIPEPSPADMKKQLIELFRENISNDLADENPSFQDTVNGKPIAVYLPPKRTSRSPYRSVESSVCSSETTPHRGSKPRKEKPTHYAHCCLPNIVRSLSFSEGKRGLTPAYSGGQITFTFVFLIFTPALPLLVVSHMVGIEDKLLNDKFKLFKKVKLGGIGPERRLDERTRVSNYFKLPIISGITPVSWFQDKFRASKVEIFVISSGVTPNRLLYDRPMIFTSEIMLAYSTSLPFTINSACLECDIRRVDGRNLKRKIGNFKAVRMLNCQDIWEWNLINYYVQGPKCVDWRGKDSSHLAKLGVAALSGRNSNQPMLKVYNLLRREEFHLIGPTLRPLIAMESRLKGGIQSFLTLKTKGLDPDDKERSDRSVR</sequence>
<accession>A0AAV1R249</accession>
<evidence type="ECO:0000313" key="4">
    <source>
        <dbReference type="Proteomes" id="UP001314170"/>
    </source>
</evidence>
<dbReference type="AlphaFoldDB" id="A0AAV1R249"/>
<dbReference type="PANTHER" id="PTHR34280">
    <property type="entry name" value="OS01G0920100 PROTEIN"/>
    <property type="match status" value="1"/>
</dbReference>
<protein>
    <submittedName>
        <fullName evidence="3">Uncharacterized protein</fullName>
    </submittedName>
</protein>
<feature type="compositionally biased region" description="Low complexity" evidence="1">
    <location>
        <begin position="172"/>
        <end position="182"/>
    </location>
</feature>
<keyword evidence="2" id="KW-1133">Transmembrane helix</keyword>
<feature type="region of interest" description="Disordered" evidence="1">
    <location>
        <begin position="164"/>
        <end position="194"/>
    </location>
</feature>
<organism evidence="3 4">
    <name type="scientific">Dovyalis caffra</name>
    <dbReference type="NCBI Taxonomy" id="77055"/>
    <lineage>
        <taxon>Eukaryota</taxon>
        <taxon>Viridiplantae</taxon>
        <taxon>Streptophyta</taxon>
        <taxon>Embryophyta</taxon>
        <taxon>Tracheophyta</taxon>
        <taxon>Spermatophyta</taxon>
        <taxon>Magnoliopsida</taxon>
        <taxon>eudicotyledons</taxon>
        <taxon>Gunneridae</taxon>
        <taxon>Pentapetalae</taxon>
        <taxon>rosids</taxon>
        <taxon>fabids</taxon>
        <taxon>Malpighiales</taxon>
        <taxon>Salicaceae</taxon>
        <taxon>Flacourtieae</taxon>
        <taxon>Dovyalis</taxon>
    </lineage>
</organism>
<evidence type="ECO:0000256" key="2">
    <source>
        <dbReference type="SAM" id="Phobius"/>
    </source>
</evidence>
<evidence type="ECO:0000313" key="3">
    <source>
        <dbReference type="EMBL" id="CAK7327379.1"/>
    </source>
</evidence>
<keyword evidence="4" id="KW-1185">Reference proteome</keyword>